<dbReference type="Gene3D" id="3.40.710.10">
    <property type="entry name" value="DD-peptidase/beta-lactamase superfamily"/>
    <property type="match status" value="1"/>
</dbReference>
<dbReference type="SUPFAM" id="SSF56601">
    <property type="entry name" value="beta-lactamase/transpeptidase-like"/>
    <property type="match status" value="1"/>
</dbReference>
<organism evidence="2 3">
    <name type="scientific">Algibacter lectus</name>
    <dbReference type="NCBI Taxonomy" id="221126"/>
    <lineage>
        <taxon>Bacteria</taxon>
        <taxon>Pseudomonadati</taxon>
        <taxon>Bacteroidota</taxon>
        <taxon>Flavobacteriia</taxon>
        <taxon>Flavobacteriales</taxon>
        <taxon>Flavobacteriaceae</taxon>
        <taxon>Algibacter</taxon>
    </lineage>
</organism>
<feature type="domain" description="Beta-lactamase-related" evidence="1">
    <location>
        <begin position="52"/>
        <end position="341"/>
    </location>
</feature>
<evidence type="ECO:0000259" key="1">
    <source>
        <dbReference type="Pfam" id="PF00144"/>
    </source>
</evidence>
<name>A0A090VCK4_9FLAO</name>
<keyword evidence="2" id="KW-0121">Carboxypeptidase</keyword>
<dbReference type="PANTHER" id="PTHR46825:SF9">
    <property type="entry name" value="BETA-LACTAMASE-RELATED DOMAIN-CONTAINING PROTEIN"/>
    <property type="match status" value="1"/>
</dbReference>
<dbReference type="OrthoDB" id="9793489at2"/>
<comment type="caution">
    <text evidence="2">The sequence shown here is derived from an EMBL/GenBank/DDBJ whole genome shotgun (WGS) entry which is preliminary data.</text>
</comment>
<dbReference type="Pfam" id="PF00144">
    <property type="entry name" value="Beta-lactamase"/>
    <property type="match status" value="1"/>
</dbReference>
<dbReference type="PROSITE" id="PS51257">
    <property type="entry name" value="PROKAR_LIPOPROTEIN"/>
    <property type="match status" value="1"/>
</dbReference>
<protein>
    <submittedName>
        <fullName evidence="2">Serine-type D-Ala-D-Ala carboxypeptidase</fullName>
        <ecNumber evidence="2">3.4.16.4</ecNumber>
    </submittedName>
</protein>
<dbReference type="AlphaFoldDB" id="A0A090VCK4"/>
<dbReference type="EMBL" id="BBNQ01000004">
    <property type="protein sequence ID" value="GAL61843.1"/>
    <property type="molecule type" value="Genomic_DNA"/>
</dbReference>
<sequence length="363" mass="40208">MKNIKLEILSILILCFTVSCSENTIEGFEFGENFDRNKMDTFFLALEEQNLGMGSVAIFKNGQLDYQKSFGEADIENGISATPQTKYRTASITKTFTASMIMQLIEENKLTISTTLDTYFPELPNSNLITIEHLLRHKSGLFNYTDTAYGTDIVTQPATQQQLIDLFIENGTVFQPNEQTLYSNTNYVILGFIIESIDQKPYSDALRDRIVIPLGLTNTYNGEAIDTTNNEALSYNPESNDWILATETNTTLVNGTGSIVSNPEDLNTFFQELFDGNVVSAISLEQMQANSTDIYGLGLIAIPFYQKMGFGGTGLLDGFQSISIHFPNDNVSISITLNGVSMSRNDIVIGALSIYSGLEYTLP</sequence>
<evidence type="ECO:0000313" key="2">
    <source>
        <dbReference type="EMBL" id="GAL61843.1"/>
    </source>
</evidence>
<keyword evidence="2" id="KW-0378">Hydrolase</keyword>
<dbReference type="PANTHER" id="PTHR46825">
    <property type="entry name" value="D-ALANYL-D-ALANINE-CARBOXYPEPTIDASE/ENDOPEPTIDASE AMPH"/>
    <property type="match status" value="1"/>
</dbReference>
<gene>
    <name evidence="2" type="ORF">JCM19300_589</name>
</gene>
<keyword evidence="2" id="KW-0645">Protease</keyword>
<dbReference type="InterPro" id="IPR012338">
    <property type="entry name" value="Beta-lactam/transpept-like"/>
</dbReference>
<accession>A0A090VCK4</accession>
<proteinExistence type="predicted"/>
<dbReference type="Proteomes" id="UP000029644">
    <property type="component" value="Unassembled WGS sequence"/>
</dbReference>
<dbReference type="GO" id="GO:0009002">
    <property type="term" value="F:serine-type D-Ala-D-Ala carboxypeptidase activity"/>
    <property type="evidence" value="ECO:0007669"/>
    <property type="project" value="UniProtKB-EC"/>
</dbReference>
<dbReference type="RefSeq" id="WP_152596528.1">
    <property type="nucleotide sequence ID" value="NZ_BBNQ01000004.1"/>
</dbReference>
<dbReference type="InterPro" id="IPR001466">
    <property type="entry name" value="Beta-lactam-related"/>
</dbReference>
<reference evidence="2 3" key="1">
    <citation type="journal article" date="2014" name="Genome Announc.">
        <title>Draft Genome Sequences of Marine Flavobacterium Algibacter lectus Strains SS8 and NR4.</title>
        <authorList>
            <person name="Takatani N."/>
            <person name="Nakanishi M."/>
            <person name="Meirelles P."/>
            <person name="Mino S."/>
            <person name="Suda W."/>
            <person name="Oshima K."/>
            <person name="Hattori M."/>
            <person name="Ohkuma M."/>
            <person name="Hosokawa M."/>
            <person name="Miyashita K."/>
            <person name="Thompson F.L."/>
            <person name="Niwa A."/>
            <person name="Sawabe T."/>
            <person name="Sawabe T."/>
        </authorList>
    </citation>
    <scope>NUCLEOTIDE SEQUENCE [LARGE SCALE GENOMIC DNA]</scope>
    <source>
        <strain evidence="2 3">JCM 19300</strain>
    </source>
</reference>
<dbReference type="EC" id="3.4.16.4" evidence="2"/>
<evidence type="ECO:0000313" key="3">
    <source>
        <dbReference type="Proteomes" id="UP000029644"/>
    </source>
</evidence>
<dbReference type="InterPro" id="IPR050491">
    <property type="entry name" value="AmpC-like"/>
</dbReference>